<dbReference type="Gene3D" id="1.10.760.10">
    <property type="entry name" value="Cytochrome c-like domain"/>
    <property type="match status" value="2"/>
</dbReference>
<keyword evidence="9" id="KW-0677">Repeat</keyword>
<dbReference type="GO" id="GO:0020037">
    <property type="term" value="F:heme binding"/>
    <property type="evidence" value="ECO:0007669"/>
    <property type="project" value="InterPro"/>
</dbReference>
<keyword evidence="10" id="KW-1278">Translocase</keyword>
<dbReference type="GO" id="GO:0005886">
    <property type="term" value="C:plasma membrane"/>
    <property type="evidence" value="ECO:0007669"/>
    <property type="project" value="UniProtKB-SubCell"/>
</dbReference>
<dbReference type="Pfam" id="PF13442">
    <property type="entry name" value="Cytochrome_CBB3"/>
    <property type="match status" value="1"/>
</dbReference>
<dbReference type="GO" id="GO:0005506">
    <property type="term" value="F:iron ion binding"/>
    <property type="evidence" value="ECO:0007669"/>
    <property type="project" value="InterPro"/>
</dbReference>
<evidence type="ECO:0000256" key="11">
    <source>
        <dbReference type="ARBA" id="ARBA00022989"/>
    </source>
</evidence>
<comment type="catalytic activity">
    <reaction evidence="14">
        <text>a quinol + 2 Fe(III)-[cytochrome c](out) = a quinone + 2 Fe(II)-[cytochrome c](out) + 2 H(+)(out)</text>
        <dbReference type="Rhea" id="RHEA:11484"/>
        <dbReference type="Rhea" id="RHEA-COMP:10350"/>
        <dbReference type="Rhea" id="RHEA-COMP:14399"/>
        <dbReference type="ChEBI" id="CHEBI:15378"/>
        <dbReference type="ChEBI" id="CHEBI:24646"/>
        <dbReference type="ChEBI" id="CHEBI:29033"/>
        <dbReference type="ChEBI" id="CHEBI:29034"/>
        <dbReference type="ChEBI" id="CHEBI:132124"/>
        <dbReference type="EC" id="7.1.1.8"/>
    </reaction>
</comment>
<dbReference type="InterPro" id="IPR009056">
    <property type="entry name" value="Cyt_c-like_dom"/>
</dbReference>
<organism evidence="17">
    <name type="scientific">freshwater metagenome</name>
    <dbReference type="NCBI Taxonomy" id="449393"/>
    <lineage>
        <taxon>unclassified sequences</taxon>
        <taxon>metagenomes</taxon>
        <taxon>ecological metagenomes</taxon>
    </lineage>
</organism>
<keyword evidence="12" id="KW-0408">Iron</keyword>
<dbReference type="EC" id="7.1.1.8" evidence="2"/>
<keyword evidence="4" id="KW-0813">Transport</keyword>
<evidence type="ECO:0000256" key="2">
    <source>
        <dbReference type="ARBA" id="ARBA00012951"/>
    </source>
</evidence>
<dbReference type="Pfam" id="PF00034">
    <property type="entry name" value="Cytochrom_C"/>
    <property type="match status" value="1"/>
</dbReference>
<dbReference type="InterPro" id="IPR036909">
    <property type="entry name" value="Cyt_c-like_dom_sf"/>
</dbReference>
<sequence>MTSTSVRRHRATGLVVLCAALVMTGVGYAAVSGTAEAAAPEASQQQVEQGRQLFLEGCATCHGLGAQGSSDGPSLIGVGAASVDFQVTTGRMPLAQPSNQAPRKVPTYTPEMVAALAAYVATLGPGPSIPSDSDLATNDANLAEGGTLFRTNCAQCHNFAGRGGALSDGKYAPNMMKATPREIYEAMLTGPQSMPNFTDATMPAEKKQAIIKYIAYLQSASDPGGLALGSYGPVTEGMFIWTAGIGILLAASVWIGAKVR</sequence>
<evidence type="ECO:0000256" key="5">
    <source>
        <dbReference type="ARBA" id="ARBA00022475"/>
    </source>
</evidence>
<evidence type="ECO:0000256" key="1">
    <source>
        <dbReference type="ARBA" id="ARBA00004651"/>
    </source>
</evidence>
<dbReference type="AlphaFoldDB" id="A0A6J7S9T5"/>
<evidence type="ECO:0000256" key="3">
    <source>
        <dbReference type="ARBA" id="ARBA00017819"/>
    </source>
</evidence>
<proteinExistence type="predicted"/>
<evidence type="ECO:0000256" key="8">
    <source>
        <dbReference type="ARBA" id="ARBA00022723"/>
    </source>
</evidence>
<dbReference type="InterPro" id="IPR009152">
    <property type="entry name" value="bc1_cytC-su"/>
</dbReference>
<feature type="domain" description="Cytochrome c" evidence="16">
    <location>
        <begin position="45"/>
        <end position="124"/>
    </location>
</feature>
<keyword evidence="8" id="KW-0479">Metal-binding</keyword>
<evidence type="ECO:0000256" key="15">
    <source>
        <dbReference type="SAM" id="Phobius"/>
    </source>
</evidence>
<evidence type="ECO:0000256" key="12">
    <source>
        <dbReference type="ARBA" id="ARBA00023004"/>
    </source>
</evidence>
<reference evidence="17" key="1">
    <citation type="submission" date="2020-05" db="EMBL/GenBank/DDBJ databases">
        <authorList>
            <person name="Chiriac C."/>
            <person name="Salcher M."/>
            <person name="Ghai R."/>
            <person name="Kavagutti S V."/>
        </authorList>
    </citation>
    <scope>NUCLEOTIDE SEQUENCE</scope>
</reference>
<accession>A0A6J7S9T5</accession>
<dbReference type="PANTHER" id="PTHR33751:SF13">
    <property type="entry name" value="CYTOCHROME BC1 COMPLEX CYTOCHROME C SUBUNIT"/>
    <property type="match status" value="1"/>
</dbReference>
<dbReference type="GO" id="GO:0008121">
    <property type="term" value="F:quinol-cytochrome-c reductase activity"/>
    <property type="evidence" value="ECO:0007669"/>
    <property type="project" value="UniProtKB-EC"/>
</dbReference>
<dbReference type="PANTHER" id="PTHR33751">
    <property type="entry name" value="CBB3-TYPE CYTOCHROME C OXIDASE SUBUNIT FIXP"/>
    <property type="match status" value="1"/>
</dbReference>
<dbReference type="EMBL" id="CAFBPU010000048">
    <property type="protein sequence ID" value="CAB5037867.1"/>
    <property type="molecule type" value="Genomic_DNA"/>
</dbReference>
<evidence type="ECO:0000256" key="7">
    <source>
        <dbReference type="ARBA" id="ARBA00022692"/>
    </source>
</evidence>
<evidence type="ECO:0000313" key="17">
    <source>
        <dbReference type="EMBL" id="CAB5037867.1"/>
    </source>
</evidence>
<name>A0A6J7S9T5_9ZZZZ</name>
<keyword evidence="5" id="KW-1003">Cell membrane</keyword>
<evidence type="ECO:0000256" key="4">
    <source>
        <dbReference type="ARBA" id="ARBA00022448"/>
    </source>
</evidence>
<evidence type="ECO:0000256" key="6">
    <source>
        <dbReference type="ARBA" id="ARBA00022617"/>
    </source>
</evidence>
<evidence type="ECO:0000256" key="10">
    <source>
        <dbReference type="ARBA" id="ARBA00022967"/>
    </source>
</evidence>
<comment type="subcellular location">
    <subcellularLocation>
        <location evidence="1">Cell membrane</location>
        <topology evidence="1">Multi-pass membrane protein</topology>
    </subcellularLocation>
</comment>
<protein>
    <recommendedName>
        <fullName evidence="3">Cytochrome bc1 complex cytochrome c subunit</fullName>
        <ecNumber evidence="2">7.1.1.8</ecNumber>
    </recommendedName>
</protein>
<evidence type="ECO:0000259" key="16">
    <source>
        <dbReference type="PROSITE" id="PS51007"/>
    </source>
</evidence>
<dbReference type="InterPro" id="IPR050597">
    <property type="entry name" value="Cytochrome_c_Oxidase_Subunit"/>
</dbReference>
<feature type="transmembrane region" description="Helical" evidence="15">
    <location>
        <begin position="238"/>
        <end position="257"/>
    </location>
</feature>
<dbReference type="PROSITE" id="PS51007">
    <property type="entry name" value="CYTC"/>
    <property type="match status" value="2"/>
</dbReference>
<keyword evidence="11 15" id="KW-1133">Transmembrane helix</keyword>
<dbReference type="PIRSF" id="PIRSF000007">
    <property type="entry name" value="Ubiq_cycred_cyc"/>
    <property type="match status" value="1"/>
</dbReference>
<evidence type="ECO:0000256" key="13">
    <source>
        <dbReference type="ARBA" id="ARBA00023136"/>
    </source>
</evidence>
<evidence type="ECO:0000256" key="14">
    <source>
        <dbReference type="ARBA" id="ARBA00029351"/>
    </source>
</evidence>
<keyword evidence="13 15" id="KW-0472">Membrane</keyword>
<keyword evidence="6" id="KW-0349">Heme</keyword>
<gene>
    <name evidence="17" type="ORF">UFOPK4150_01898</name>
</gene>
<evidence type="ECO:0000256" key="9">
    <source>
        <dbReference type="ARBA" id="ARBA00022737"/>
    </source>
</evidence>
<feature type="domain" description="Cytochrome c" evidence="16">
    <location>
        <begin position="140"/>
        <end position="221"/>
    </location>
</feature>
<dbReference type="SUPFAM" id="SSF46626">
    <property type="entry name" value="Cytochrome c"/>
    <property type="match status" value="2"/>
</dbReference>
<keyword evidence="7 15" id="KW-0812">Transmembrane</keyword>